<dbReference type="AlphaFoldDB" id="A0A4R3Z4K9"/>
<sequence>MKKIMILCLSLLICGCANEKKKETVKQTTYKDGEYETIANGYGGEFQVTTTIKNDKIEDVVVKEHNETPSIGGVAIEQMISNMKDNNKYDVDTVSGATKTSHALKDAVKKAFEEAKR</sequence>
<dbReference type="RefSeq" id="WP_066450679.1">
    <property type="nucleotide sequence ID" value="NZ_JANKBF010000008.1"/>
</dbReference>
<dbReference type="PROSITE" id="PS51257">
    <property type="entry name" value="PROKAR_LIPOPROTEIN"/>
    <property type="match status" value="1"/>
</dbReference>
<proteinExistence type="predicted"/>
<dbReference type="InterPro" id="IPR007329">
    <property type="entry name" value="FMN-bd"/>
</dbReference>
<dbReference type="Pfam" id="PF04205">
    <property type="entry name" value="FMN_bind"/>
    <property type="match status" value="1"/>
</dbReference>
<dbReference type="GO" id="GO:0010181">
    <property type="term" value="F:FMN binding"/>
    <property type="evidence" value="ECO:0007669"/>
    <property type="project" value="InterPro"/>
</dbReference>
<gene>
    <name evidence="2" type="ORF">EDD60_10590</name>
</gene>
<dbReference type="GeneID" id="98914913"/>
<comment type="caution">
    <text evidence="2">The sequence shown here is derived from an EMBL/GenBank/DDBJ whole genome shotgun (WGS) entry which is preliminary data.</text>
</comment>
<dbReference type="SMART" id="SM00900">
    <property type="entry name" value="FMN_bind"/>
    <property type="match status" value="1"/>
</dbReference>
<dbReference type="GO" id="GO:0016020">
    <property type="term" value="C:membrane"/>
    <property type="evidence" value="ECO:0007669"/>
    <property type="project" value="InterPro"/>
</dbReference>
<name>A0A4R3Z4K9_9FIRM</name>
<evidence type="ECO:0000259" key="1">
    <source>
        <dbReference type="SMART" id="SM00900"/>
    </source>
</evidence>
<accession>A0A4R3Z4K9</accession>
<keyword evidence="3" id="KW-1185">Reference proteome</keyword>
<evidence type="ECO:0000313" key="3">
    <source>
        <dbReference type="Proteomes" id="UP000295515"/>
    </source>
</evidence>
<feature type="domain" description="FMN-binding" evidence="1">
    <location>
        <begin position="41"/>
        <end position="115"/>
    </location>
</feature>
<dbReference type="Proteomes" id="UP000295515">
    <property type="component" value="Unassembled WGS sequence"/>
</dbReference>
<reference evidence="2 3" key="1">
    <citation type="submission" date="2019-03" db="EMBL/GenBank/DDBJ databases">
        <title>Genomic Encyclopedia of Type Strains, Phase IV (KMG-IV): sequencing the most valuable type-strain genomes for metagenomic binning, comparative biology and taxonomic classification.</title>
        <authorList>
            <person name="Goeker M."/>
        </authorList>
    </citation>
    <scope>NUCLEOTIDE SEQUENCE [LARGE SCALE GENOMIC DNA]</scope>
    <source>
        <strain evidence="2 3">DSM 29487</strain>
    </source>
</reference>
<dbReference type="Gene3D" id="3.90.1010.20">
    <property type="match status" value="1"/>
</dbReference>
<dbReference type="EMBL" id="SMCQ01000005">
    <property type="protein sequence ID" value="TCW00986.1"/>
    <property type="molecule type" value="Genomic_DNA"/>
</dbReference>
<organism evidence="2 3">
    <name type="scientific">Longibaculum muris</name>
    <dbReference type="NCBI Taxonomy" id="1796628"/>
    <lineage>
        <taxon>Bacteria</taxon>
        <taxon>Bacillati</taxon>
        <taxon>Bacillota</taxon>
        <taxon>Erysipelotrichia</taxon>
        <taxon>Erysipelotrichales</taxon>
        <taxon>Coprobacillaceae</taxon>
        <taxon>Longibaculum</taxon>
    </lineage>
</organism>
<protein>
    <submittedName>
        <fullName evidence="2">FMN-binding protein</fullName>
    </submittedName>
</protein>
<evidence type="ECO:0000313" key="2">
    <source>
        <dbReference type="EMBL" id="TCW00986.1"/>
    </source>
</evidence>